<comment type="similarity">
    <text evidence="2 6">Belongs to the FPP/GGPP synthase family.</text>
</comment>
<dbReference type="PANTHER" id="PTHR12001">
    <property type="entry name" value="GERANYLGERANYL PYROPHOSPHATE SYNTHASE"/>
    <property type="match status" value="1"/>
</dbReference>
<accession>A0A2N6SFY2</accession>
<comment type="caution">
    <text evidence="7">The sequence shown here is derived from an EMBL/GenBank/DDBJ whole genome shotgun (WGS) entry which is preliminary data.</text>
</comment>
<evidence type="ECO:0000256" key="3">
    <source>
        <dbReference type="ARBA" id="ARBA00022679"/>
    </source>
</evidence>
<dbReference type="InterPro" id="IPR033749">
    <property type="entry name" value="Polyprenyl_synt_CS"/>
</dbReference>
<dbReference type="PROSITE" id="PS00444">
    <property type="entry name" value="POLYPRENYL_SYNTHASE_2"/>
    <property type="match status" value="1"/>
</dbReference>
<dbReference type="PROSITE" id="PS00723">
    <property type="entry name" value="POLYPRENYL_SYNTHASE_1"/>
    <property type="match status" value="1"/>
</dbReference>
<comment type="cofactor">
    <cofactor evidence="1">
        <name>Mg(2+)</name>
        <dbReference type="ChEBI" id="CHEBI:18420"/>
    </cofactor>
</comment>
<dbReference type="GO" id="GO:0008299">
    <property type="term" value="P:isoprenoid biosynthetic process"/>
    <property type="evidence" value="ECO:0007669"/>
    <property type="project" value="InterPro"/>
</dbReference>
<protein>
    <submittedName>
        <fullName evidence="7">Heptaprenyl diphosphate synthase</fullName>
    </submittedName>
</protein>
<dbReference type="AlphaFoldDB" id="A0A2N6SFY2"/>
<evidence type="ECO:0000313" key="8">
    <source>
        <dbReference type="Proteomes" id="UP000235670"/>
    </source>
</evidence>
<keyword evidence="5" id="KW-0460">Magnesium</keyword>
<dbReference type="Gene3D" id="1.10.600.10">
    <property type="entry name" value="Farnesyl Diphosphate Synthase"/>
    <property type="match status" value="1"/>
</dbReference>
<sequence>MLKQYDELVQEVLEDIFVITKSEDEKLNQVIKKYFSAGGKRVRVLLLLICSKLGDFNNNKKNIIRMASIVEIIHTASLIHDDIIDKAETRRGNITLNKEFGDEFALLVGDYLFSIVLREVSEFENELIHSYLATTLKELCIGELIQEDGLYNLNTRRLDYLRKIKRKTAILIAFATVSGSIISGAKKEDVDSSYRFGYYLGMSYQIIDDYLDFAGGATSLGKEIGQDLVNGNITLPALIAKEKNENLFLDFNRSINLEKKNVIIDYIKNNKDILDETLSISQRYLDKAENSIAEINEEVNKELIFIMNRLARREY</sequence>
<evidence type="ECO:0000313" key="7">
    <source>
        <dbReference type="EMBL" id="PMC52823.1"/>
    </source>
</evidence>
<dbReference type="EMBL" id="PNGT01000002">
    <property type="protein sequence ID" value="PMC52823.1"/>
    <property type="molecule type" value="Genomic_DNA"/>
</dbReference>
<name>A0A2N6SFY2_9BACL</name>
<dbReference type="GO" id="GO:0004659">
    <property type="term" value="F:prenyltransferase activity"/>
    <property type="evidence" value="ECO:0007669"/>
    <property type="project" value="InterPro"/>
</dbReference>
<dbReference type="RefSeq" id="WP_102189532.1">
    <property type="nucleotide sequence ID" value="NZ_CAUTAO010000001.1"/>
</dbReference>
<keyword evidence="3 6" id="KW-0808">Transferase</keyword>
<dbReference type="Proteomes" id="UP000235670">
    <property type="component" value="Unassembled WGS sequence"/>
</dbReference>
<evidence type="ECO:0000256" key="5">
    <source>
        <dbReference type="ARBA" id="ARBA00022842"/>
    </source>
</evidence>
<keyword evidence="4" id="KW-0479">Metal-binding</keyword>
<dbReference type="PANTHER" id="PTHR12001:SF69">
    <property type="entry name" value="ALL TRANS-POLYPRENYL-DIPHOSPHATE SYNTHASE PDSS1"/>
    <property type="match status" value="1"/>
</dbReference>
<dbReference type="OrthoDB" id="9805316at2"/>
<evidence type="ECO:0000256" key="1">
    <source>
        <dbReference type="ARBA" id="ARBA00001946"/>
    </source>
</evidence>
<dbReference type="SFLD" id="SFLDS00005">
    <property type="entry name" value="Isoprenoid_Synthase_Type_I"/>
    <property type="match status" value="1"/>
</dbReference>
<dbReference type="GO" id="GO:0046872">
    <property type="term" value="F:metal ion binding"/>
    <property type="evidence" value="ECO:0007669"/>
    <property type="project" value="UniProtKB-KW"/>
</dbReference>
<organism evidence="7 8">
    <name type="scientific">Gemella sanguinis</name>
    <dbReference type="NCBI Taxonomy" id="84135"/>
    <lineage>
        <taxon>Bacteria</taxon>
        <taxon>Bacillati</taxon>
        <taxon>Bacillota</taxon>
        <taxon>Bacilli</taxon>
        <taxon>Bacillales</taxon>
        <taxon>Gemellaceae</taxon>
        <taxon>Gemella</taxon>
    </lineage>
</organism>
<dbReference type="Pfam" id="PF00348">
    <property type="entry name" value="polyprenyl_synt"/>
    <property type="match status" value="1"/>
</dbReference>
<proteinExistence type="inferred from homology"/>
<evidence type="ECO:0000256" key="2">
    <source>
        <dbReference type="ARBA" id="ARBA00006706"/>
    </source>
</evidence>
<evidence type="ECO:0000256" key="6">
    <source>
        <dbReference type="RuleBase" id="RU004466"/>
    </source>
</evidence>
<dbReference type="CDD" id="cd00685">
    <property type="entry name" value="Trans_IPPS_HT"/>
    <property type="match status" value="1"/>
</dbReference>
<evidence type="ECO:0000256" key="4">
    <source>
        <dbReference type="ARBA" id="ARBA00022723"/>
    </source>
</evidence>
<dbReference type="InterPro" id="IPR008949">
    <property type="entry name" value="Isoprenoid_synthase_dom_sf"/>
</dbReference>
<dbReference type="InterPro" id="IPR000092">
    <property type="entry name" value="Polyprenyl_synt"/>
</dbReference>
<gene>
    <name evidence="7" type="ORF">CJ218_02720</name>
</gene>
<reference evidence="7 8" key="1">
    <citation type="submission" date="2017-09" db="EMBL/GenBank/DDBJ databases">
        <title>Bacterial strain isolated from the female urinary microbiota.</title>
        <authorList>
            <person name="Thomas-White K."/>
            <person name="Kumar N."/>
            <person name="Forster S."/>
            <person name="Putonti C."/>
            <person name="Lawley T."/>
            <person name="Wolfe A.J."/>
        </authorList>
    </citation>
    <scope>NUCLEOTIDE SEQUENCE [LARGE SCALE GENOMIC DNA]</scope>
    <source>
        <strain evidence="7 8">UMB0186</strain>
    </source>
</reference>
<dbReference type="SUPFAM" id="SSF48576">
    <property type="entry name" value="Terpenoid synthases"/>
    <property type="match status" value="1"/>
</dbReference>
<dbReference type="STRING" id="84135.GCA_001052115_00496"/>